<gene>
    <name evidence="2" type="ORF">COLO4_28803</name>
</gene>
<evidence type="ECO:0000313" key="3">
    <source>
        <dbReference type="Proteomes" id="UP000187203"/>
    </source>
</evidence>
<keyword evidence="3" id="KW-1185">Reference proteome</keyword>
<dbReference type="AlphaFoldDB" id="A0A1R3HIB4"/>
<feature type="region of interest" description="Disordered" evidence="1">
    <location>
        <begin position="86"/>
        <end position="115"/>
    </location>
</feature>
<sequence>MEEQRVLEVAISINNSSGAPPEAGSISIEGCKIWLFSIKMTSIFLSGPYGKLNLPRNLAIKVSIFTVLEIRNRHCSSTCRGHVLLGSGKSSSGGDSNIGNIEPASSSSDLLPRDT</sequence>
<protein>
    <submittedName>
        <fullName evidence="2">Protein phosphatase inhibitor</fullName>
    </submittedName>
</protein>
<accession>A0A1R3HIB4</accession>
<reference evidence="3" key="1">
    <citation type="submission" date="2013-09" db="EMBL/GenBank/DDBJ databases">
        <title>Corchorus olitorius genome sequencing.</title>
        <authorList>
            <person name="Alam M."/>
            <person name="Haque M.S."/>
            <person name="Islam M.S."/>
            <person name="Emdad E.M."/>
            <person name="Islam M.M."/>
            <person name="Ahmed B."/>
            <person name="Halim A."/>
            <person name="Hossen Q.M.M."/>
            <person name="Hossain M.Z."/>
            <person name="Ahmed R."/>
            <person name="Khan M.M."/>
            <person name="Islam R."/>
            <person name="Rashid M.M."/>
            <person name="Khan S.A."/>
            <person name="Rahman M.S."/>
            <person name="Alam M."/>
            <person name="Yahiya A.S."/>
            <person name="Khan M.S."/>
            <person name="Azam M.S."/>
            <person name="Haque T."/>
            <person name="Lashkar M.Z.H."/>
            <person name="Akhand A.I."/>
            <person name="Morshed G."/>
            <person name="Roy S."/>
            <person name="Uddin K.S."/>
            <person name="Rabeya T."/>
            <person name="Hossain A.S."/>
            <person name="Chowdhury A."/>
            <person name="Snigdha A.R."/>
            <person name="Mortoza M.S."/>
            <person name="Matin S.A."/>
            <person name="Hoque S.M.E."/>
            <person name="Islam M.K."/>
            <person name="Roy D.K."/>
            <person name="Haider R."/>
            <person name="Moosa M.M."/>
            <person name="Elias S.M."/>
            <person name="Hasan A.M."/>
            <person name="Jahan S."/>
            <person name="Shafiuddin M."/>
            <person name="Mahmood N."/>
            <person name="Shommy N.S."/>
        </authorList>
    </citation>
    <scope>NUCLEOTIDE SEQUENCE [LARGE SCALE GENOMIC DNA]</scope>
    <source>
        <strain evidence="3">cv. O-4</strain>
    </source>
</reference>
<dbReference type="Proteomes" id="UP000187203">
    <property type="component" value="Unassembled WGS sequence"/>
</dbReference>
<evidence type="ECO:0000256" key="1">
    <source>
        <dbReference type="SAM" id="MobiDB-lite"/>
    </source>
</evidence>
<dbReference type="EMBL" id="AWUE01020059">
    <property type="protein sequence ID" value="OMO70048.1"/>
    <property type="molecule type" value="Genomic_DNA"/>
</dbReference>
<proteinExistence type="predicted"/>
<feature type="compositionally biased region" description="Low complexity" evidence="1">
    <location>
        <begin position="86"/>
        <end position="101"/>
    </location>
</feature>
<comment type="caution">
    <text evidence="2">The sequence shown here is derived from an EMBL/GenBank/DDBJ whole genome shotgun (WGS) entry which is preliminary data.</text>
</comment>
<organism evidence="2 3">
    <name type="scientific">Corchorus olitorius</name>
    <dbReference type="NCBI Taxonomy" id="93759"/>
    <lineage>
        <taxon>Eukaryota</taxon>
        <taxon>Viridiplantae</taxon>
        <taxon>Streptophyta</taxon>
        <taxon>Embryophyta</taxon>
        <taxon>Tracheophyta</taxon>
        <taxon>Spermatophyta</taxon>
        <taxon>Magnoliopsida</taxon>
        <taxon>eudicotyledons</taxon>
        <taxon>Gunneridae</taxon>
        <taxon>Pentapetalae</taxon>
        <taxon>rosids</taxon>
        <taxon>malvids</taxon>
        <taxon>Malvales</taxon>
        <taxon>Malvaceae</taxon>
        <taxon>Grewioideae</taxon>
        <taxon>Apeibeae</taxon>
        <taxon>Corchorus</taxon>
    </lineage>
</organism>
<evidence type="ECO:0000313" key="2">
    <source>
        <dbReference type="EMBL" id="OMO70048.1"/>
    </source>
</evidence>
<name>A0A1R3HIB4_9ROSI</name>